<reference evidence="3" key="1">
    <citation type="journal article" date="2020" name="mSystems">
        <title>Genome- and Community-Level Interaction Insights into Carbon Utilization and Element Cycling Functions of Hydrothermarchaeota in Hydrothermal Sediment.</title>
        <authorList>
            <person name="Zhou Z."/>
            <person name="Liu Y."/>
            <person name="Xu W."/>
            <person name="Pan J."/>
            <person name="Luo Z.H."/>
            <person name="Li M."/>
        </authorList>
    </citation>
    <scope>NUCLEOTIDE SEQUENCE [LARGE SCALE GENOMIC DNA]</scope>
    <source>
        <strain evidence="3">SpSt-102</strain>
    </source>
</reference>
<name>A0A7C5Z1J5_9FIRM</name>
<accession>A0A7C5Z1J5</accession>
<evidence type="ECO:0000256" key="1">
    <source>
        <dbReference type="ARBA" id="ARBA00022729"/>
    </source>
</evidence>
<evidence type="ECO:0000313" key="3">
    <source>
        <dbReference type="EMBL" id="HHS01813.1"/>
    </source>
</evidence>
<dbReference type="Pfam" id="PF04294">
    <property type="entry name" value="VanW"/>
    <property type="match status" value="1"/>
</dbReference>
<dbReference type="SMART" id="SM01208">
    <property type="entry name" value="G5"/>
    <property type="match status" value="1"/>
</dbReference>
<dbReference type="Pfam" id="PF12229">
    <property type="entry name" value="PG_binding_4"/>
    <property type="match status" value="1"/>
</dbReference>
<feature type="domain" description="G5" evidence="2">
    <location>
        <begin position="369"/>
        <end position="448"/>
    </location>
</feature>
<organism evidence="3">
    <name type="scientific">Caldicellulosiruptor owensensis</name>
    <dbReference type="NCBI Taxonomy" id="55205"/>
    <lineage>
        <taxon>Bacteria</taxon>
        <taxon>Bacillati</taxon>
        <taxon>Bacillota</taxon>
        <taxon>Bacillota incertae sedis</taxon>
        <taxon>Caldicellulosiruptorales</taxon>
        <taxon>Caldicellulosiruptoraceae</taxon>
        <taxon>Caldicellulosiruptor</taxon>
    </lineage>
</organism>
<dbReference type="EMBL" id="DRUZ01000062">
    <property type="protein sequence ID" value="HHS01813.1"/>
    <property type="molecule type" value="Genomic_DNA"/>
</dbReference>
<dbReference type="InterPro" id="IPR052913">
    <property type="entry name" value="Glycopeptide_resist_protein"/>
</dbReference>
<dbReference type="PROSITE" id="PS51109">
    <property type="entry name" value="G5"/>
    <property type="match status" value="1"/>
</dbReference>
<keyword evidence="1" id="KW-0732">Signal</keyword>
<dbReference type="Pfam" id="PF07501">
    <property type="entry name" value="G5"/>
    <property type="match status" value="1"/>
</dbReference>
<proteinExistence type="predicted"/>
<sequence>MRRYILIGIIVILLIASTVLGYSLYNNVTKVLDTDRIYKGVYVEGVHLGGLTTQEAFELLKKTYFEPLQDKKIEVIVEDKSYFLEYSSLGIKMDIDKAVEKAYSIGRKGNLATRFKEIKKVYENPVIIRLNFEYDQDKLKKFVDELFKIYYQSPVNASIKKVGDQFVITPERIGKKLDYGYLLSKLKDMIKNKQEGKIYAKFLEIVPRITASELSKVKEIIGSFTTKFDSSNVARSENIRVAAQKINGKLLMPGEIFSLSNAIGPVTVENGFKIAKVIVNNEFVDGVGGGLCQIATTLYNAVLMAQLKVVERVPHSALISYVPPGRDATIASGSIDFKFKNTTDAPIYVESYTSKNTVTVNLYGKNNHKAEIVKFESEIIEKVPYKKVYKNDPTLPQGIEKLSNKPQNGLKVKTYMLIYENGKLKEKKFLSYDYYKPVNAVILIGTKPKETVSKSVYE</sequence>
<dbReference type="PANTHER" id="PTHR35788:SF1">
    <property type="entry name" value="EXPORTED PROTEIN"/>
    <property type="match status" value="1"/>
</dbReference>
<dbReference type="Gene3D" id="2.20.230.10">
    <property type="entry name" value="Resuscitation-promoting factor rpfb"/>
    <property type="match status" value="1"/>
</dbReference>
<protein>
    <submittedName>
        <fullName evidence="3">Vanomycin resistance protein VanB</fullName>
    </submittedName>
</protein>
<dbReference type="PANTHER" id="PTHR35788">
    <property type="entry name" value="EXPORTED PROTEIN-RELATED"/>
    <property type="match status" value="1"/>
</dbReference>
<evidence type="ECO:0000259" key="2">
    <source>
        <dbReference type="PROSITE" id="PS51109"/>
    </source>
</evidence>
<dbReference type="InterPro" id="IPR011098">
    <property type="entry name" value="G5_dom"/>
</dbReference>
<gene>
    <name evidence="3" type="ORF">ENL71_04695</name>
</gene>
<comment type="caution">
    <text evidence="3">The sequence shown here is derived from an EMBL/GenBank/DDBJ whole genome shotgun (WGS) entry which is preliminary data.</text>
</comment>
<dbReference type="AlphaFoldDB" id="A0A7C5Z1J5"/>
<dbReference type="InterPro" id="IPR022029">
    <property type="entry name" value="YoaR-like_PG-bd"/>
</dbReference>
<dbReference type="InterPro" id="IPR007391">
    <property type="entry name" value="Vancomycin_resist_VanW"/>
</dbReference>